<dbReference type="CDD" id="cd00093">
    <property type="entry name" value="HTH_XRE"/>
    <property type="match status" value="1"/>
</dbReference>
<organism evidence="1 2">
    <name type="scientific">Microseira wollei NIES-4236</name>
    <dbReference type="NCBI Taxonomy" id="2530354"/>
    <lineage>
        <taxon>Bacteria</taxon>
        <taxon>Bacillati</taxon>
        <taxon>Cyanobacteriota</taxon>
        <taxon>Cyanophyceae</taxon>
        <taxon>Oscillatoriophycideae</taxon>
        <taxon>Aerosakkonematales</taxon>
        <taxon>Aerosakkonemataceae</taxon>
        <taxon>Microseira</taxon>
    </lineage>
</organism>
<proteinExistence type="predicted"/>
<dbReference type="AlphaFoldDB" id="A0AAV3XPB5"/>
<sequence length="80" mass="9153">MARAGKALKQVLEKYRITQNRLAVTMGVGRSNVHRWVYQIRDPVAEAVLQIRDGLKAINPDAAEEFTQLYWNAPSEDVRE</sequence>
<dbReference type="RefSeq" id="WP_226593791.1">
    <property type="nucleotide sequence ID" value="NZ_BLAY01000304.1"/>
</dbReference>
<dbReference type="Proteomes" id="UP001050975">
    <property type="component" value="Unassembled WGS sequence"/>
</dbReference>
<dbReference type="SUPFAM" id="SSF47413">
    <property type="entry name" value="lambda repressor-like DNA-binding domains"/>
    <property type="match status" value="1"/>
</dbReference>
<evidence type="ECO:0000313" key="1">
    <source>
        <dbReference type="EMBL" id="GET44193.1"/>
    </source>
</evidence>
<gene>
    <name evidence="1" type="ORF">MiSe_90190</name>
</gene>
<protein>
    <recommendedName>
        <fullName evidence="3">HTH cro/C1-type domain-containing protein</fullName>
    </recommendedName>
</protein>
<dbReference type="GO" id="GO:0003677">
    <property type="term" value="F:DNA binding"/>
    <property type="evidence" value="ECO:0007669"/>
    <property type="project" value="InterPro"/>
</dbReference>
<dbReference type="InterPro" id="IPR001387">
    <property type="entry name" value="Cro/C1-type_HTH"/>
</dbReference>
<accession>A0AAV3XPB5</accession>
<dbReference type="Gene3D" id="1.10.260.40">
    <property type="entry name" value="lambda repressor-like DNA-binding domains"/>
    <property type="match status" value="1"/>
</dbReference>
<reference evidence="1" key="1">
    <citation type="submission" date="2019-10" db="EMBL/GenBank/DDBJ databases">
        <title>Draft genome sequece of Microseira wollei NIES-4236.</title>
        <authorList>
            <person name="Yamaguchi H."/>
            <person name="Suzuki S."/>
            <person name="Kawachi M."/>
        </authorList>
    </citation>
    <scope>NUCLEOTIDE SEQUENCE</scope>
    <source>
        <strain evidence="1">NIES-4236</strain>
    </source>
</reference>
<dbReference type="InterPro" id="IPR010982">
    <property type="entry name" value="Lambda_DNA-bd_dom_sf"/>
</dbReference>
<evidence type="ECO:0008006" key="3">
    <source>
        <dbReference type="Google" id="ProtNLM"/>
    </source>
</evidence>
<comment type="caution">
    <text evidence="1">The sequence shown here is derived from an EMBL/GenBank/DDBJ whole genome shotgun (WGS) entry which is preliminary data.</text>
</comment>
<keyword evidence="2" id="KW-1185">Reference proteome</keyword>
<name>A0AAV3XPB5_9CYAN</name>
<evidence type="ECO:0000313" key="2">
    <source>
        <dbReference type="Proteomes" id="UP001050975"/>
    </source>
</evidence>
<dbReference type="EMBL" id="BLAY01000304">
    <property type="protein sequence ID" value="GET44193.1"/>
    <property type="molecule type" value="Genomic_DNA"/>
</dbReference>